<gene>
    <name evidence="9" type="ORF">X560_0276</name>
</gene>
<evidence type="ECO:0000313" key="9">
    <source>
        <dbReference type="EMBL" id="KMT61209.1"/>
    </source>
</evidence>
<feature type="transmembrane region" description="Helical" evidence="7">
    <location>
        <begin position="118"/>
        <end position="138"/>
    </location>
</feature>
<evidence type="ECO:0000259" key="8">
    <source>
        <dbReference type="Pfam" id="PF06738"/>
    </source>
</evidence>
<comment type="subcellular location">
    <subcellularLocation>
        <location evidence="1">Cell membrane</location>
        <topology evidence="1">Multi-pass membrane protein</topology>
    </subcellularLocation>
</comment>
<dbReference type="Pfam" id="PF06738">
    <property type="entry name" value="ThrE"/>
    <property type="match status" value="1"/>
</dbReference>
<dbReference type="PATRIC" id="fig|1430899.3.peg.279"/>
<organism evidence="9 10">
    <name type="scientific">Listeria fleischmannii 1991</name>
    <dbReference type="NCBI Taxonomy" id="1430899"/>
    <lineage>
        <taxon>Bacteria</taxon>
        <taxon>Bacillati</taxon>
        <taxon>Bacillota</taxon>
        <taxon>Bacilli</taxon>
        <taxon>Bacillales</taxon>
        <taxon>Listeriaceae</taxon>
        <taxon>Listeria</taxon>
    </lineage>
</organism>
<accession>A0A0J8GJS7</accession>
<evidence type="ECO:0000256" key="2">
    <source>
        <dbReference type="ARBA" id="ARBA00022475"/>
    </source>
</evidence>
<dbReference type="InterPro" id="IPR050539">
    <property type="entry name" value="ThrE_Dicarb/AminoAcid_Exp"/>
</dbReference>
<reference evidence="9 10" key="1">
    <citation type="journal article" date="2015" name="Genome Biol. Evol.">
        <title>Comparative Genomics of Listeria Sensu Lato: Genus-Wide Differences in Evolutionary Dynamics and the Progressive Gain of Complex, Potentially Pathogenicity-Related Traits through Lateral Gene Transfer.</title>
        <authorList>
            <person name="Chiara M."/>
            <person name="Caruso M."/>
            <person name="D'Erchia A.M."/>
            <person name="Manzari C."/>
            <person name="Fraccalvieri R."/>
            <person name="Goffredo E."/>
            <person name="Latorre L."/>
            <person name="Miccolupo A."/>
            <person name="Padalino I."/>
            <person name="Santagada G."/>
            <person name="Chiocco D."/>
            <person name="Pesole G."/>
            <person name="Horner D.S."/>
            <person name="Parisi A."/>
        </authorList>
    </citation>
    <scope>NUCLEOTIDE SEQUENCE [LARGE SCALE GENOMIC DNA]</scope>
    <source>
        <strain evidence="9 10">1991</strain>
    </source>
</reference>
<dbReference type="GO" id="GO:0015744">
    <property type="term" value="P:succinate transport"/>
    <property type="evidence" value="ECO:0007669"/>
    <property type="project" value="TreeGrafter"/>
</dbReference>
<dbReference type="GO" id="GO:0022857">
    <property type="term" value="F:transmembrane transporter activity"/>
    <property type="evidence" value="ECO:0007669"/>
    <property type="project" value="InterPro"/>
</dbReference>
<comment type="caution">
    <text evidence="9">The sequence shown here is derived from an EMBL/GenBank/DDBJ whole genome shotgun (WGS) entry which is preliminary data.</text>
</comment>
<feature type="domain" description="Threonine/serine exporter-like N-terminal" evidence="8">
    <location>
        <begin position="13"/>
        <end position="248"/>
    </location>
</feature>
<dbReference type="InterPro" id="IPR010619">
    <property type="entry name" value="ThrE-like_N"/>
</dbReference>
<evidence type="ECO:0000256" key="3">
    <source>
        <dbReference type="ARBA" id="ARBA00022692"/>
    </source>
</evidence>
<dbReference type="GO" id="GO:0005886">
    <property type="term" value="C:plasma membrane"/>
    <property type="evidence" value="ECO:0007669"/>
    <property type="project" value="UniProtKB-SubCell"/>
</dbReference>
<dbReference type="PANTHER" id="PTHR34390:SF2">
    <property type="entry name" value="SUCCINATE TRANSPORTER SUBUNIT YJJP-RELATED"/>
    <property type="match status" value="1"/>
</dbReference>
<keyword evidence="5 7" id="KW-0472">Membrane</keyword>
<feature type="transmembrane region" description="Helical" evidence="7">
    <location>
        <begin position="227"/>
        <end position="251"/>
    </location>
</feature>
<evidence type="ECO:0000256" key="5">
    <source>
        <dbReference type="ARBA" id="ARBA00023136"/>
    </source>
</evidence>
<keyword evidence="2" id="KW-1003">Cell membrane</keyword>
<keyword evidence="4 7" id="KW-1133">Transmembrane helix</keyword>
<evidence type="ECO:0000256" key="6">
    <source>
        <dbReference type="ARBA" id="ARBA00034125"/>
    </source>
</evidence>
<keyword evidence="3 7" id="KW-0812">Transmembrane</keyword>
<feature type="transmembrane region" description="Helical" evidence="7">
    <location>
        <begin position="169"/>
        <end position="190"/>
    </location>
</feature>
<evidence type="ECO:0000256" key="1">
    <source>
        <dbReference type="ARBA" id="ARBA00004651"/>
    </source>
</evidence>
<proteinExistence type="inferred from homology"/>
<dbReference type="Proteomes" id="UP000052258">
    <property type="component" value="Unassembled WGS sequence"/>
</dbReference>
<keyword evidence="10" id="KW-1185">Reference proteome</keyword>
<dbReference type="AlphaFoldDB" id="A0A0J8GJS7"/>
<protein>
    <recommendedName>
        <fullName evidence="8">Threonine/serine exporter-like N-terminal domain-containing protein</fullName>
    </recommendedName>
</protein>
<dbReference type="RefSeq" id="WP_007472715.1">
    <property type="nucleotide sequence ID" value="NZ_KQ130610.1"/>
</dbReference>
<evidence type="ECO:0000313" key="10">
    <source>
        <dbReference type="Proteomes" id="UP000052258"/>
    </source>
</evidence>
<evidence type="ECO:0000256" key="4">
    <source>
        <dbReference type="ARBA" id="ARBA00022989"/>
    </source>
</evidence>
<dbReference type="PANTHER" id="PTHR34390">
    <property type="entry name" value="UPF0442 PROTEIN YJJB-RELATED"/>
    <property type="match status" value="1"/>
</dbReference>
<dbReference type="EMBL" id="AZHO01000004">
    <property type="protein sequence ID" value="KMT61209.1"/>
    <property type="molecule type" value="Genomic_DNA"/>
</dbReference>
<sequence>MGVSENEFIIQTTLLTGKILLESGAETSRVEDTMERIIRKSLGDDAAKSYYTYVTLSGVFVKTNLHESSFLRIDTRGYNLEKVVSVNQISRDYTSNQISLLDMYHKLKQLDLDTSKDALYKQLFFTGLLSGSIVLIFGGNWTDLPSSMVSGMVAYFIFQKLSNLADYPFIFEFLSTFIGGVVGYFIHLFIGTNINLTMIGTVIPLVPGIGITNAIRDLMARHYISGIIRLFESLFIAAALGCGVALVILMVN</sequence>
<comment type="similarity">
    <text evidence="6">Belongs to the ThrE exporter (TC 2.A.79) family.</text>
</comment>
<evidence type="ECO:0000256" key="7">
    <source>
        <dbReference type="SAM" id="Phobius"/>
    </source>
</evidence>
<name>A0A0J8GJS7_9LIST</name>